<accession>A0A926I759</accession>
<dbReference type="AlphaFoldDB" id="A0A926I759"/>
<reference evidence="1" key="1">
    <citation type="submission" date="2020-08" db="EMBL/GenBank/DDBJ databases">
        <title>Genome public.</title>
        <authorList>
            <person name="Liu C."/>
            <person name="Sun Q."/>
        </authorList>
    </citation>
    <scope>NUCLEOTIDE SEQUENCE</scope>
    <source>
        <strain evidence="1">NSJ-54</strain>
    </source>
</reference>
<gene>
    <name evidence="1" type="ORF">H8709_07830</name>
</gene>
<organism evidence="1 2">
    <name type="scientific">Zongyangia hominis</name>
    <dbReference type="NCBI Taxonomy" id="2763677"/>
    <lineage>
        <taxon>Bacteria</taxon>
        <taxon>Bacillati</taxon>
        <taxon>Bacillota</taxon>
        <taxon>Clostridia</taxon>
        <taxon>Eubacteriales</taxon>
        <taxon>Oscillospiraceae</taxon>
        <taxon>Zongyangia</taxon>
    </lineage>
</organism>
<evidence type="ECO:0000313" key="1">
    <source>
        <dbReference type="EMBL" id="MBC8570734.1"/>
    </source>
</evidence>
<dbReference type="RefSeq" id="WP_262397830.1">
    <property type="nucleotide sequence ID" value="NZ_JACRTC010000005.1"/>
</dbReference>
<comment type="caution">
    <text evidence="1">The sequence shown here is derived from an EMBL/GenBank/DDBJ whole genome shotgun (WGS) entry which is preliminary data.</text>
</comment>
<evidence type="ECO:0000313" key="2">
    <source>
        <dbReference type="Proteomes" id="UP000660861"/>
    </source>
</evidence>
<keyword evidence="2" id="KW-1185">Reference proteome</keyword>
<proteinExistence type="predicted"/>
<name>A0A926I759_9FIRM</name>
<dbReference type="Proteomes" id="UP000660861">
    <property type="component" value="Unassembled WGS sequence"/>
</dbReference>
<sequence length="50" mass="5697">MKIIKFLEASYRRMLGLKRENTKLQSKVAGPQCLSILHRALTKAQGSPRQ</sequence>
<dbReference type="EMBL" id="JACRTC010000005">
    <property type="protein sequence ID" value="MBC8570734.1"/>
    <property type="molecule type" value="Genomic_DNA"/>
</dbReference>
<protein>
    <submittedName>
        <fullName evidence="1">Uncharacterized protein</fullName>
    </submittedName>
</protein>